<evidence type="ECO:0000313" key="9">
    <source>
        <dbReference type="Proteomes" id="UP000006882"/>
    </source>
</evidence>
<keyword evidence="6" id="KW-0804">Transcription</keyword>
<dbReference type="HOGENOM" id="CLU_009123_1_5_1"/>
<evidence type="ECO:0000256" key="7">
    <source>
        <dbReference type="SAM" id="MobiDB-lite"/>
    </source>
</evidence>
<dbReference type="Pfam" id="PF14372">
    <property type="entry name" value="hAT-like_RNase-H"/>
    <property type="match status" value="1"/>
</dbReference>
<dbReference type="SUPFAM" id="SSF140996">
    <property type="entry name" value="Hermes dimerisation domain"/>
    <property type="match status" value="1"/>
</dbReference>
<sequence length="401" mass="45762">MKQVTTPTSTSKGNPTGNRSQPRTDAPSTSNGLDTRKPARPPSIVWENFIKMQDDPKNPKAKCKYCNKVYAYGSKKNGTSNLLSHLANQCKEYPGRDIKKQKTLSFQPKKGEEEGKLIATSYSPESCREAIVRFIILDEQPFKVVEGEGFRDMLRVFEPRLQVPSCVTIAKDVLKIYKKEKIKLKDYLTIMSQSPARSQKFKACVEQVKISSHKAICLDVPTRWNSTYLMLEKINMYLFVAVLLDPCYKKRYSQYYFSLLCGEDKASEVTSKVRSKLNELYDQYKLLYNENAAYKDETHNPSEMEIDSNEVDFATAFTIGFMKLVEKPDGEESKTEVDSTGGRILDLFRSSLSSRTVEALICTQNWLHSSPKTDVLKVVDEMEEIASGKYYFKISFIVEIN</sequence>
<name>M5VNM2_PRUPE</name>
<keyword evidence="4" id="KW-0805">Transcription regulation</keyword>
<evidence type="ECO:0000256" key="2">
    <source>
        <dbReference type="ARBA" id="ARBA00022771"/>
    </source>
</evidence>
<dbReference type="GO" id="GO:0005634">
    <property type="term" value="C:nucleus"/>
    <property type="evidence" value="ECO:0007669"/>
    <property type="project" value="UniProtKB-SubCell"/>
</dbReference>
<dbReference type="PANTHER" id="PTHR46481:SF8">
    <property type="entry name" value="ZINC FINGER BED DOMAIN-CONTAINING PROTEIN RICESLEEPER 1-LIKE"/>
    <property type="match status" value="1"/>
</dbReference>
<dbReference type="PANTHER" id="PTHR46481">
    <property type="entry name" value="ZINC FINGER BED DOMAIN-CONTAINING PROTEIN 4"/>
    <property type="match status" value="1"/>
</dbReference>
<dbReference type="InterPro" id="IPR012337">
    <property type="entry name" value="RNaseH-like_sf"/>
</dbReference>
<dbReference type="SUPFAM" id="SSF57667">
    <property type="entry name" value="beta-beta-alpha zinc fingers"/>
    <property type="match status" value="1"/>
</dbReference>
<dbReference type="SUPFAM" id="SSF53098">
    <property type="entry name" value="Ribonuclease H-like"/>
    <property type="match status" value="1"/>
</dbReference>
<evidence type="ECO:0000256" key="4">
    <source>
        <dbReference type="ARBA" id="ARBA00023015"/>
    </source>
</evidence>
<keyword evidence="3" id="KW-0862">Zinc</keyword>
<keyword evidence="5" id="KW-0238">DNA-binding</keyword>
<dbReference type="STRING" id="3760.M5VNM2"/>
<dbReference type="OMA" id="PSIVWEN"/>
<evidence type="ECO:0000313" key="8">
    <source>
        <dbReference type="EMBL" id="ONH90806.1"/>
    </source>
</evidence>
<gene>
    <name evidence="8" type="ORF">PRUPE_8G075500</name>
</gene>
<dbReference type="Pfam" id="PF02892">
    <property type="entry name" value="zf-BED"/>
    <property type="match status" value="1"/>
</dbReference>
<dbReference type="GO" id="GO:0003677">
    <property type="term" value="F:DNA binding"/>
    <property type="evidence" value="ECO:0007669"/>
    <property type="project" value="UniProtKB-KW"/>
</dbReference>
<evidence type="ECO:0000256" key="3">
    <source>
        <dbReference type="ARBA" id="ARBA00022833"/>
    </source>
</evidence>
<dbReference type="GO" id="GO:0008270">
    <property type="term" value="F:zinc ion binding"/>
    <property type="evidence" value="ECO:0007669"/>
    <property type="project" value="UniProtKB-KW"/>
</dbReference>
<dbReference type="eggNOG" id="KOG1121">
    <property type="taxonomic scope" value="Eukaryota"/>
</dbReference>
<dbReference type="InterPro" id="IPR052035">
    <property type="entry name" value="ZnF_BED_domain_contain"/>
</dbReference>
<feature type="region of interest" description="Disordered" evidence="7">
    <location>
        <begin position="1"/>
        <end position="43"/>
    </location>
</feature>
<reference evidence="8 9" key="1">
    <citation type="journal article" date="2013" name="Nat. Genet.">
        <title>The high-quality draft genome of peach (Prunus persica) identifies unique patterns of genetic diversity, domestication and genome evolution.</title>
        <authorList>
            <consortium name="International Peach Genome Initiative"/>
            <person name="Verde I."/>
            <person name="Abbott A.G."/>
            <person name="Scalabrin S."/>
            <person name="Jung S."/>
            <person name="Shu S."/>
            <person name="Marroni F."/>
            <person name="Zhebentyayeva T."/>
            <person name="Dettori M.T."/>
            <person name="Grimwood J."/>
            <person name="Cattonaro F."/>
            <person name="Zuccolo A."/>
            <person name="Rossini L."/>
            <person name="Jenkins J."/>
            <person name="Vendramin E."/>
            <person name="Meisel L.A."/>
            <person name="Decroocq V."/>
            <person name="Sosinski B."/>
            <person name="Prochnik S."/>
            <person name="Mitros T."/>
            <person name="Policriti A."/>
            <person name="Cipriani G."/>
            <person name="Dondini L."/>
            <person name="Ficklin S."/>
            <person name="Goodstein D.M."/>
            <person name="Xuan P."/>
            <person name="Del Fabbro C."/>
            <person name="Aramini V."/>
            <person name="Copetti D."/>
            <person name="Gonzalez S."/>
            <person name="Horner D.S."/>
            <person name="Falchi R."/>
            <person name="Lucas S."/>
            <person name="Mica E."/>
            <person name="Maldonado J."/>
            <person name="Lazzari B."/>
            <person name="Bielenberg D."/>
            <person name="Pirona R."/>
            <person name="Miculan M."/>
            <person name="Barakat A."/>
            <person name="Testolin R."/>
            <person name="Stella A."/>
            <person name="Tartarini S."/>
            <person name="Tonutti P."/>
            <person name="Arus P."/>
            <person name="Orellana A."/>
            <person name="Wells C."/>
            <person name="Main D."/>
            <person name="Vizzotto G."/>
            <person name="Silva H."/>
            <person name="Salamini F."/>
            <person name="Schmutz J."/>
            <person name="Morgante M."/>
            <person name="Rokhsar D.S."/>
        </authorList>
    </citation>
    <scope>NUCLEOTIDE SEQUENCE [LARGE SCALE GENOMIC DNA]</scope>
    <source>
        <strain evidence="9">cv. Nemared</strain>
    </source>
</reference>
<evidence type="ECO:0000256" key="6">
    <source>
        <dbReference type="ARBA" id="ARBA00023163"/>
    </source>
</evidence>
<dbReference type="Gramene" id="ONH90806">
    <property type="protein sequence ID" value="ONH90806"/>
    <property type="gene ID" value="PRUPE_8G075500"/>
</dbReference>
<dbReference type="InterPro" id="IPR025525">
    <property type="entry name" value="hAT-like_transposase_RNase-H"/>
</dbReference>
<accession>M5VNM2</accession>
<dbReference type="EMBL" id="CM007658">
    <property type="protein sequence ID" value="ONH90806.1"/>
    <property type="molecule type" value="Genomic_DNA"/>
</dbReference>
<dbReference type="SMART" id="SM00614">
    <property type="entry name" value="ZnF_BED"/>
    <property type="match status" value="1"/>
</dbReference>
<keyword evidence="9" id="KW-1185">Reference proteome</keyword>
<proteinExistence type="predicted"/>
<keyword evidence="2" id="KW-0863">Zinc-finger</keyword>
<organism evidence="8 9">
    <name type="scientific">Prunus persica</name>
    <name type="common">Peach</name>
    <name type="synonym">Amygdalus persica</name>
    <dbReference type="NCBI Taxonomy" id="3760"/>
    <lineage>
        <taxon>Eukaryota</taxon>
        <taxon>Viridiplantae</taxon>
        <taxon>Streptophyta</taxon>
        <taxon>Embryophyta</taxon>
        <taxon>Tracheophyta</taxon>
        <taxon>Spermatophyta</taxon>
        <taxon>Magnoliopsida</taxon>
        <taxon>eudicotyledons</taxon>
        <taxon>Gunneridae</taxon>
        <taxon>Pentapetalae</taxon>
        <taxon>rosids</taxon>
        <taxon>fabids</taxon>
        <taxon>Rosales</taxon>
        <taxon>Rosaceae</taxon>
        <taxon>Amygdaloideae</taxon>
        <taxon>Amygdaleae</taxon>
        <taxon>Prunus</taxon>
    </lineage>
</organism>
<dbReference type="Proteomes" id="UP000006882">
    <property type="component" value="Chromosome G8"/>
</dbReference>
<evidence type="ECO:0000256" key="1">
    <source>
        <dbReference type="ARBA" id="ARBA00022723"/>
    </source>
</evidence>
<dbReference type="InterPro" id="IPR036236">
    <property type="entry name" value="Znf_C2H2_sf"/>
</dbReference>
<feature type="compositionally biased region" description="Polar residues" evidence="7">
    <location>
        <begin position="1"/>
        <end position="33"/>
    </location>
</feature>
<dbReference type="PROSITE" id="PS50808">
    <property type="entry name" value="ZF_BED"/>
    <property type="match status" value="1"/>
</dbReference>
<evidence type="ECO:0000256" key="5">
    <source>
        <dbReference type="ARBA" id="ARBA00023125"/>
    </source>
</evidence>
<protein>
    <submittedName>
        <fullName evidence="8">Uncharacterized protein</fullName>
    </submittedName>
</protein>
<dbReference type="GO" id="GO:0009791">
    <property type="term" value="P:post-embryonic development"/>
    <property type="evidence" value="ECO:0007669"/>
    <property type="project" value="UniProtKB-ARBA"/>
</dbReference>
<keyword evidence="1" id="KW-0479">Metal-binding</keyword>
<dbReference type="AlphaFoldDB" id="M5VNM2"/>
<dbReference type="InterPro" id="IPR003656">
    <property type="entry name" value="Znf_BED"/>
</dbReference>